<dbReference type="InterPro" id="IPR022761">
    <property type="entry name" value="Fumarate_lyase_N"/>
</dbReference>
<accession>A0ABP7FW56</accession>
<dbReference type="SUPFAM" id="SSF48557">
    <property type="entry name" value="L-aspartase-like"/>
    <property type="match status" value="1"/>
</dbReference>
<keyword evidence="1" id="KW-0456">Lyase</keyword>
<name>A0ABP7FW56_9ACTN</name>
<evidence type="ECO:0000259" key="3">
    <source>
        <dbReference type="SMART" id="SM00998"/>
    </source>
</evidence>
<dbReference type="RefSeq" id="WP_344972443.1">
    <property type="nucleotide sequence ID" value="NZ_BAABDD010000014.1"/>
</dbReference>
<comment type="caution">
    <text evidence="4">The sequence shown here is derived from an EMBL/GenBank/DDBJ whole genome shotgun (WGS) entry which is preliminary data.</text>
</comment>
<dbReference type="InterPro" id="IPR008948">
    <property type="entry name" value="L-Aspartase-like"/>
</dbReference>
<dbReference type="Proteomes" id="UP001500908">
    <property type="component" value="Unassembled WGS sequence"/>
</dbReference>
<evidence type="ECO:0000256" key="1">
    <source>
        <dbReference type="ARBA" id="ARBA00023239"/>
    </source>
</evidence>
<keyword evidence="5" id="KW-1185">Reference proteome</keyword>
<comment type="similarity">
    <text evidence="2">Belongs to the class-II fumarase/aspartase family.</text>
</comment>
<dbReference type="EMBL" id="BAABDD010000014">
    <property type="protein sequence ID" value="GAA3749871.1"/>
    <property type="molecule type" value="Genomic_DNA"/>
</dbReference>
<dbReference type="Pfam" id="PF00206">
    <property type="entry name" value="Lyase_1"/>
    <property type="match status" value="1"/>
</dbReference>
<dbReference type="InterPro" id="IPR000362">
    <property type="entry name" value="Fumarate_lyase_fam"/>
</dbReference>
<dbReference type="PANTHER" id="PTHR43172">
    <property type="entry name" value="ADENYLOSUCCINATE LYASE"/>
    <property type="match status" value="1"/>
</dbReference>
<dbReference type="NCBIfam" id="TIGR02426">
    <property type="entry name" value="protocat_pcaB"/>
    <property type="match status" value="1"/>
</dbReference>
<evidence type="ECO:0000256" key="2">
    <source>
        <dbReference type="ARBA" id="ARBA00034772"/>
    </source>
</evidence>
<organism evidence="4 5">
    <name type="scientific">Salinactinospora qingdaonensis</name>
    <dbReference type="NCBI Taxonomy" id="702744"/>
    <lineage>
        <taxon>Bacteria</taxon>
        <taxon>Bacillati</taxon>
        <taxon>Actinomycetota</taxon>
        <taxon>Actinomycetes</taxon>
        <taxon>Streptosporangiales</taxon>
        <taxon>Nocardiopsidaceae</taxon>
        <taxon>Salinactinospora</taxon>
    </lineage>
</organism>
<feature type="domain" description="Adenylosuccinate lyase C-terminal" evidence="3">
    <location>
        <begin position="376"/>
        <end position="453"/>
    </location>
</feature>
<dbReference type="CDD" id="cd01597">
    <property type="entry name" value="pCLME"/>
    <property type="match status" value="1"/>
</dbReference>
<sequence>MDQATNPTGPDSDAAAGPPGLFGGIFANGQATAETSDAAWLCALTDAEAALARAQATVGLIEVDDAEAIAAACEPANFDPAELGALAASGGNPVIPLVKALTAAVAGDAARHVHKGATSQDIMDTAAMLVSRRASAAILGQTGELTTQLARLAHTYRDTPMAGRTLLQQALPTTFGAVAAGWLHAIGTAAARLAEVARHRLAAQLGGAAGTLASLGDAGPAVATAYAGELGLAEPTLPWHTDRGRVADLAGALGELSGTVGKVARDITLLAQTEVGEVSEVGGAGVGGSSTLPHKRNPVAAVAALACAQRTPGQVTTLLAAMVQEHQRAAGAWHSEWPALNDLLGTTGSAVAWLETSMRRLQVAPQRMRANLDLTGGLLLAERVTTALAPQLGRATAHEQVQAACAEAAETGHDLADTLAWRLAGQRTRDDIARLLEPDGYLGSAGVFVDRALAAHRERGRPNVGGPWREAAR</sequence>
<dbReference type="Pfam" id="PF10397">
    <property type="entry name" value="ADSL_C"/>
    <property type="match status" value="1"/>
</dbReference>
<dbReference type="SMART" id="SM00998">
    <property type="entry name" value="ADSL_C"/>
    <property type="match status" value="1"/>
</dbReference>
<evidence type="ECO:0000313" key="4">
    <source>
        <dbReference type="EMBL" id="GAA3749871.1"/>
    </source>
</evidence>
<dbReference type="PANTHER" id="PTHR43172:SF2">
    <property type="entry name" value="ADENYLOSUCCINATE LYASE C-TERMINAL DOMAIN-CONTAINING PROTEIN"/>
    <property type="match status" value="1"/>
</dbReference>
<dbReference type="Gene3D" id="1.10.40.30">
    <property type="entry name" value="Fumarase/aspartase (C-terminal domain)"/>
    <property type="match status" value="1"/>
</dbReference>
<evidence type="ECO:0000313" key="5">
    <source>
        <dbReference type="Proteomes" id="UP001500908"/>
    </source>
</evidence>
<dbReference type="InterPro" id="IPR019468">
    <property type="entry name" value="AdenyloSucc_lyase_C"/>
</dbReference>
<proteinExistence type="inferred from homology"/>
<dbReference type="InterPro" id="IPR012789">
    <property type="entry name" value="Protocat_PcaB-like"/>
</dbReference>
<dbReference type="Gene3D" id="1.20.200.10">
    <property type="entry name" value="Fumarase/aspartase (Central domain)"/>
    <property type="match status" value="1"/>
</dbReference>
<dbReference type="PRINTS" id="PR00149">
    <property type="entry name" value="FUMRATELYASE"/>
</dbReference>
<reference evidence="5" key="1">
    <citation type="journal article" date="2019" name="Int. J. Syst. Evol. Microbiol.">
        <title>The Global Catalogue of Microorganisms (GCM) 10K type strain sequencing project: providing services to taxonomists for standard genome sequencing and annotation.</title>
        <authorList>
            <consortium name="The Broad Institute Genomics Platform"/>
            <consortium name="The Broad Institute Genome Sequencing Center for Infectious Disease"/>
            <person name="Wu L."/>
            <person name="Ma J."/>
        </authorList>
    </citation>
    <scope>NUCLEOTIDE SEQUENCE [LARGE SCALE GENOMIC DNA]</scope>
    <source>
        <strain evidence="5">JCM 17137</strain>
    </source>
</reference>
<protein>
    <submittedName>
        <fullName evidence="4">3-carboxy-cis,cis-muconate cycloisomerase</fullName>
    </submittedName>
</protein>
<gene>
    <name evidence="4" type="ORF">GCM10022402_31280</name>
</gene>